<comment type="catalytic activity">
    <reaction evidence="1">
        <text>ATP + protein L-histidine = ADP + protein N-phospho-L-histidine.</text>
        <dbReference type="EC" id="2.7.13.3"/>
    </reaction>
</comment>
<dbReference type="PROSITE" id="PS51257">
    <property type="entry name" value="PROKAR_LIPOPROTEIN"/>
    <property type="match status" value="1"/>
</dbReference>
<dbReference type="PANTHER" id="PTHR42878">
    <property type="entry name" value="TWO-COMPONENT HISTIDINE KINASE"/>
    <property type="match status" value="1"/>
</dbReference>
<keyword evidence="8" id="KW-1133">Transmembrane helix</keyword>
<dbReference type="InterPro" id="IPR036097">
    <property type="entry name" value="HisK_dim/P_sf"/>
</dbReference>
<evidence type="ECO:0000256" key="7">
    <source>
        <dbReference type="ARBA" id="ARBA00023012"/>
    </source>
</evidence>
<dbReference type="InterPro" id="IPR003661">
    <property type="entry name" value="HisK_dim/P_dom"/>
</dbReference>
<feature type="transmembrane region" description="Helical" evidence="8">
    <location>
        <begin position="42"/>
        <end position="61"/>
    </location>
</feature>
<dbReference type="InterPro" id="IPR050351">
    <property type="entry name" value="BphY/WalK/GraS-like"/>
</dbReference>
<sequence>MRKHEEMLRAIHLGAFLLAVVGCLLAAWRVRGVSHDGTRRGLTGLFVLSAVWAFGQAVLLANPPLSVAHGSYIVALIAGFGTVWAWLYFCSAYAGQSYHRDGWLRRTATVVFLGIAGLKLTNPVHESYFAVERVTEPFPHAQIELLGLHEVVTVLAYALTAVGFFMLFELFRRSELPKRRLTALVGLTTLPVGLDVLSDLGVTQLVANTYVPLGVAAFGIGALFVAEAGFEQVHWASHRELLDRINQGVIIVDDSGTIRDYNAAARWLFPQLEAGEPLDETVDALTDAASLGRESDDTDIVTVERGTGTIHCLVGRTKLTIGPEMYGQAVMISDVTTVERQRRELKRQSEQLDDFAAAIAHELRNTLTITESNLVLLSDDLKTGATEDGRERVARLQEATERMTTIVDDLNTLARLSQTVTELDSLAFGSVVEETVEATNPELGLTLDGDGEIRADRTRFRELVRNVAMLAGETDTTELRARVEGETIEFAFRTPEPVAVDGLLEYGEAVPHAEAGMLGPNIQTLARAQGWAVRIDERADGFCIALADTAGGTDGRNESGWA</sequence>
<dbReference type="GO" id="GO:0005524">
    <property type="term" value="F:ATP binding"/>
    <property type="evidence" value="ECO:0007669"/>
    <property type="project" value="UniProtKB-KW"/>
</dbReference>
<keyword evidence="8" id="KW-0472">Membrane</keyword>
<evidence type="ECO:0000256" key="8">
    <source>
        <dbReference type="SAM" id="Phobius"/>
    </source>
</evidence>
<dbReference type="OrthoDB" id="8127at2157"/>
<keyword evidence="6" id="KW-0067">ATP-binding</keyword>
<proteinExistence type="predicted"/>
<comment type="caution">
    <text evidence="10">The sequence shown here is derived from an EMBL/GenBank/DDBJ whole genome shotgun (WGS) entry which is preliminary data.</text>
</comment>
<keyword evidence="7" id="KW-0902">Two-component regulatory system</keyword>
<dbReference type="EMBL" id="WUUT01000001">
    <property type="protein sequence ID" value="MXR51038.1"/>
    <property type="molecule type" value="Genomic_DNA"/>
</dbReference>
<feature type="transmembrane region" description="Helical" evidence="8">
    <location>
        <begin position="73"/>
        <end position="95"/>
    </location>
</feature>
<keyword evidence="4" id="KW-0547">Nucleotide-binding</keyword>
<dbReference type="AlphaFoldDB" id="A0A6B0SZ13"/>
<feature type="transmembrane region" description="Helical" evidence="8">
    <location>
        <begin position="12"/>
        <end position="30"/>
    </location>
</feature>
<dbReference type="EC" id="2.7.13.3" evidence="2"/>
<evidence type="ECO:0000313" key="11">
    <source>
        <dbReference type="Proteomes" id="UP000466535"/>
    </source>
</evidence>
<dbReference type="InterPro" id="IPR031621">
    <property type="entry name" value="HisKA_7TM"/>
</dbReference>
<keyword evidence="8" id="KW-0812">Transmembrane</keyword>
<keyword evidence="3" id="KW-0808">Transferase</keyword>
<evidence type="ECO:0000313" key="10">
    <source>
        <dbReference type="EMBL" id="MXR51038.1"/>
    </source>
</evidence>
<dbReference type="GO" id="GO:0000156">
    <property type="term" value="F:phosphorelay response regulator activity"/>
    <property type="evidence" value="ECO:0007669"/>
    <property type="project" value="TreeGrafter"/>
</dbReference>
<gene>
    <name evidence="10" type="ORF">GRX03_05380</name>
</gene>
<dbReference type="Pfam" id="PF16927">
    <property type="entry name" value="HisKA_7TM"/>
    <property type="match status" value="1"/>
</dbReference>
<dbReference type="GO" id="GO:0000155">
    <property type="term" value="F:phosphorelay sensor kinase activity"/>
    <property type="evidence" value="ECO:0007669"/>
    <property type="project" value="InterPro"/>
</dbReference>
<dbReference type="RefSeq" id="WP_159763115.1">
    <property type="nucleotide sequence ID" value="NZ_WUUT01000001.1"/>
</dbReference>
<feature type="transmembrane region" description="Helical" evidence="8">
    <location>
        <begin position="107"/>
        <end position="125"/>
    </location>
</feature>
<dbReference type="Pfam" id="PF00512">
    <property type="entry name" value="HisKA"/>
    <property type="match status" value="1"/>
</dbReference>
<feature type="domain" description="Signal transduction histidine kinase dimerisation/phosphoacceptor" evidence="9">
    <location>
        <begin position="351"/>
        <end position="419"/>
    </location>
</feature>
<dbReference type="GO" id="GO:0030295">
    <property type="term" value="F:protein kinase activator activity"/>
    <property type="evidence" value="ECO:0007669"/>
    <property type="project" value="TreeGrafter"/>
</dbReference>
<dbReference type="CDD" id="cd00082">
    <property type="entry name" value="HisKA"/>
    <property type="match status" value="1"/>
</dbReference>
<evidence type="ECO:0000256" key="3">
    <source>
        <dbReference type="ARBA" id="ARBA00022679"/>
    </source>
</evidence>
<dbReference type="GO" id="GO:0007234">
    <property type="term" value="P:osmosensory signaling via phosphorelay pathway"/>
    <property type="evidence" value="ECO:0007669"/>
    <property type="project" value="TreeGrafter"/>
</dbReference>
<keyword evidence="5 10" id="KW-0418">Kinase</keyword>
<organism evidence="10 11">
    <name type="scientific">Halovenus carboxidivorans</name>
    <dbReference type="NCBI Taxonomy" id="2692199"/>
    <lineage>
        <taxon>Archaea</taxon>
        <taxon>Methanobacteriati</taxon>
        <taxon>Methanobacteriota</taxon>
        <taxon>Stenosarchaea group</taxon>
        <taxon>Halobacteria</taxon>
        <taxon>Halobacteriales</taxon>
        <taxon>Haloarculaceae</taxon>
        <taxon>Halovenus</taxon>
    </lineage>
</organism>
<dbReference type="Gene3D" id="1.10.287.130">
    <property type="match status" value="1"/>
</dbReference>
<evidence type="ECO:0000259" key="9">
    <source>
        <dbReference type="SMART" id="SM00388"/>
    </source>
</evidence>
<keyword evidence="11" id="KW-1185">Reference proteome</keyword>
<evidence type="ECO:0000256" key="5">
    <source>
        <dbReference type="ARBA" id="ARBA00022777"/>
    </source>
</evidence>
<name>A0A6B0SZ13_9EURY</name>
<evidence type="ECO:0000256" key="2">
    <source>
        <dbReference type="ARBA" id="ARBA00012438"/>
    </source>
</evidence>
<dbReference type="Proteomes" id="UP000466535">
    <property type="component" value="Unassembled WGS sequence"/>
</dbReference>
<dbReference type="SMART" id="SM00388">
    <property type="entry name" value="HisKA"/>
    <property type="match status" value="1"/>
</dbReference>
<evidence type="ECO:0000256" key="1">
    <source>
        <dbReference type="ARBA" id="ARBA00000085"/>
    </source>
</evidence>
<protein>
    <recommendedName>
        <fullName evidence="2">histidine kinase</fullName>
        <ecNumber evidence="2">2.7.13.3</ecNumber>
    </recommendedName>
</protein>
<reference evidence="10 11" key="1">
    <citation type="submission" date="2019-12" db="EMBL/GenBank/DDBJ databases">
        <title>Isolation and characterization of three novel carbon monoxide-oxidizing members of Halobacteria from salione crusts and soils.</title>
        <authorList>
            <person name="Myers M.R."/>
            <person name="King G.M."/>
        </authorList>
    </citation>
    <scope>NUCLEOTIDE SEQUENCE [LARGE SCALE GENOMIC DNA]</scope>
    <source>
        <strain evidence="10 11">WSH3</strain>
    </source>
</reference>
<evidence type="ECO:0000256" key="4">
    <source>
        <dbReference type="ARBA" id="ARBA00022741"/>
    </source>
</evidence>
<feature type="transmembrane region" description="Helical" evidence="8">
    <location>
        <begin position="180"/>
        <end position="198"/>
    </location>
</feature>
<accession>A0A6B0SZ13</accession>
<feature type="transmembrane region" description="Helical" evidence="8">
    <location>
        <begin position="145"/>
        <end position="168"/>
    </location>
</feature>
<dbReference type="SUPFAM" id="SSF47384">
    <property type="entry name" value="Homodimeric domain of signal transducing histidine kinase"/>
    <property type="match status" value="1"/>
</dbReference>
<evidence type="ECO:0000256" key="6">
    <source>
        <dbReference type="ARBA" id="ARBA00022840"/>
    </source>
</evidence>
<dbReference type="PANTHER" id="PTHR42878:SF7">
    <property type="entry name" value="SENSOR HISTIDINE KINASE GLRK"/>
    <property type="match status" value="1"/>
</dbReference>